<sequence length="396" mass="43749">MEAGLPSDDKGSQILAIMWSLFSVSTSMVLVRLWIRSHLTKQLGWDDAFIVLALACGCVNTALLTVAVFAGLGRRQVYLEKSQLIQIFKYTWLSQPFHIMCINWGKVSAMLLIIRIIERAKHQVRYFYAAIAFLTVVNTGCVGIIVGQCRPPDAFWNPLIKGKCWKPSVLKNYTFFQSVLHPRISIPSAIGLRDLLTFATMLKNSAFAGAVIKASYLPQLTDRSDYPWKTADLITWAVVEQYLVIIAACVPTLGPLIKYIRQGISSGGDRASSYRLYCKKVKSWSHSTPRTTLSTATTGSAPGAAALGKTKKFFSGMYSGSSATAGNSYSLSVYDSGRKQQQSEAHSSREAIIGPSEDQGDAITKVTEVHVRADNQSNTEQSWEQRITPWESRSPV</sequence>
<protein>
    <submittedName>
        <fullName evidence="9">Integral membrane protein</fullName>
    </submittedName>
</protein>
<feature type="compositionally biased region" description="Polar residues" evidence="6">
    <location>
        <begin position="374"/>
        <end position="385"/>
    </location>
</feature>
<dbReference type="OMA" id="MAIVKCT"/>
<evidence type="ECO:0000256" key="2">
    <source>
        <dbReference type="ARBA" id="ARBA00022692"/>
    </source>
</evidence>
<comment type="subcellular location">
    <subcellularLocation>
        <location evidence="1">Membrane</location>
        <topology evidence="1">Multi-pass membrane protein</topology>
    </subcellularLocation>
</comment>
<proteinExistence type="inferred from homology"/>
<feature type="region of interest" description="Disordered" evidence="6">
    <location>
        <begin position="337"/>
        <end position="360"/>
    </location>
</feature>
<dbReference type="AlphaFoldDB" id="C5G0K7"/>
<dbReference type="PANTHER" id="PTHR33048:SF164">
    <property type="entry name" value="INTEGRAL MEMBRANE PROTEIN-RELATED"/>
    <property type="match status" value="1"/>
</dbReference>
<dbReference type="GeneID" id="9224051"/>
<dbReference type="EMBL" id="DS995709">
    <property type="protein sequence ID" value="EEQ35660.1"/>
    <property type="molecule type" value="Genomic_DNA"/>
</dbReference>
<dbReference type="RefSeq" id="XP_002842648.1">
    <property type="nucleotide sequence ID" value="XM_002842602.1"/>
</dbReference>
<evidence type="ECO:0000313" key="9">
    <source>
        <dbReference type="EMBL" id="EEQ35660.1"/>
    </source>
</evidence>
<evidence type="ECO:0000256" key="3">
    <source>
        <dbReference type="ARBA" id="ARBA00022989"/>
    </source>
</evidence>
<feature type="transmembrane region" description="Helical" evidence="7">
    <location>
        <begin position="47"/>
        <end position="72"/>
    </location>
</feature>
<evidence type="ECO:0000256" key="7">
    <source>
        <dbReference type="SAM" id="Phobius"/>
    </source>
</evidence>
<comment type="similarity">
    <text evidence="5">Belongs to the SAT4 family.</text>
</comment>
<dbReference type="InterPro" id="IPR052337">
    <property type="entry name" value="SAT4-like"/>
</dbReference>
<dbReference type="Proteomes" id="UP000002035">
    <property type="component" value="Unassembled WGS sequence"/>
</dbReference>
<evidence type="ECO:0000313" key="10">
    <source>
        <dbReference type="Proteomes" id="UP000002035"/>
    </source>
</evidence>
<keyword evidence="3 7" id="KW-1133">Transmembrane helix</keyword>
<evidence type="ECO:0000256" key="5">
    <source>
        <dbReference type="ARBA" id="ARBA00038359"/>
    </source>
</evidence>
<evidence type="ECO:0000256" key="6">
    <source>
        <dbReference type="SAM" id="MobiDB-lite"/>
    </source>
</evidence>
<feature type="transmembrane region" description="Helical" evidence="7">
    <location>
        <begin position="92"/>
        <end position="114"/>
    </location>
</feature>
<feature type="domain" description="Rhodopsin" evidence="8">
    <location>
        <begin position="31"/>
        <end position="258"/>
    </location>
</feature>
<evidence type="ECO:0000256" key="1">
    <source>
        <dbReference type="ARBA" id="ARBA00004141"/>
    </source>
</evidence>
<dbReference type="InterPro" id="IPR049326">
    <property type="entry name" value="Rhodopsin_dom_fungi"/>
</dbReference>
<feature type="region of interest" description="Disordered" evidence="6">
    <location>
        <begin position="372"/>
        <end position="396"/>
    </location>
</feature>
<gene>
    <name evidence="9" type="ORF">MCYG_08479</name>
</gene>
<dbReference type="PANTHER" id="PTHR33048">
    <property type="entry name" value="PTH11-LIKE INTEGRAL MEMBRANE PROTEIN (AFU_ORTHOLOGUE AFUA_5G11245)"/>
    <property type="match status" value="1"/>
</dbReference>
<dbReference type="VEuPathDB" id="FungiDB:MCYG_08479"/>
<keyword evidence="2 7" id="KW-0812">Transmembrane</keyword>
<dbReference type="eggNOG" id="ENOG502SHS7">
    <property type="taxonomic scope" value="Eukaryota"/>
</dbReference>
<feature type="transmembrane region" description="Helical" evidence="7">
    <location>
        <begin position="126"/>
        <end position="147"/>
    </location>
</feature>
<feature type="transmembrane region" description="Helical" evidence="7">
    <location>
        <begin position="14"/>
        <end position="35"/>
    </location>
</feature>
<evidence type="ECO:0000256" key="4">
    <source>
        <dbReference type="ARBA" id="ARBA00023136"/>
    </source>
</evidence>
<dbReference type="Pfam" id="PF20684">
    <property type="entry name" value="Fung_rhodopsin"/>
    <property type="match status" value="1"/>
</dbReference>
<organism evidence="9 10">
    <name type="scientific">Arthroderma otae (strain ATCC MYA-4605 / CBS 113480)</name>
    <name type="common">Microsporum canis</name>
    <dbReference type="NCBI Taxonomy" id="554155"/>
    <lineage>
        <taxon>Eukaryota</taxon>
        <taxon>Fungi</taxon>
        <taxon>Dikarya</taxon>
        <taxon>Ascomycota</taxon>
        <taxon>Pezizomycotina</taxon>
        <taxon>Eurotiomycetes</taxon>
        <taxon>Eurotiomycetidae</taxon>
        <taxon>Onygenales</taxon>
        <taxon>Arthrodermataceae</taxon>
        <taxon>Microsporum</taxon>
    </lineage>
</organism>
<evidence type="ECO:0000259" key="8">
    <source>
        <dbReference type="Pfam" id="PF20684"/>
    </source>
</evidence>
<accession>C5G0K7</accession>
<reference evidence="10" key="1">
    <citation type="journal article" date="2012" name="MBio">
        <title>Comparative genome analysis of Trichophyton rubrum and related dermatophytes reveals candidate genes involved in infection.</title>
        <authorList>
            <person name="Martinez D.A."/>
            <person name="Oliver B.G."/>
            <person name="Graeser Y."/>
            <person name="Goldberg J.M."/>
            <person name="Li W."/>
            <person name="Martinez-Rossi N.M."/>
            <person name="Monod M."/>
            <person name="Shelest E."/>
            <person name="Barton R.C."/>
            <person name="Birch E."/>
            <person name="Brakhage A.A."/>
            <person name="Chen Z."/>
            <person name="Gurr S.J."/>
            <person name="Heiman D."/>
            <person name="Heitman J."/>
            <person name="Kosti I."/>
            <person name="Rossi A."/>
            <person name="Saif S."/>
            <person name="Samalova M."/>
            <person name="Saunders C.W."/>
            <person name="Shea T."/>
            <person name="Summerbell R.C."/>
            <person name="Xu J."/>
            <person name="Young S."/>
            <person name="Zeng Q."/>
            <person name="Birren B.W."/>
            <person name="Cuomo C.A."/>
            <person name="White T.C."/>
        </authorList>
    </citation>
    <scope>NUCLEOTIDE SEQUENCE [LARGE SCALE GENOMIC DNA]</scope>
    <source>
        <strain evidence="10">ATCC MYA-4605 / CBS 113480</strain>
    </source>
</reference>
<name>C5G0K7_ARTOC</name>
<dbReference type="HOGENOM" id="CLU_028200_3_7_1"/>
<keyword evidence="10" id="KW-1185">Reference proteome</keyword>
<dbReference type="GO" id="GO:0016020">
    <property type="term" value="C:membrane"/>
    <property type="evidence" value="ECO:0007669"/>
    <property type="project" value="UniProtKB-SubCell"/>
</dbReference>
<dbReference type="OrthoDB" id="4167798at2759"/>
<dbReference type="STRING" id="554155.C5G0K7"/>
<keyword evidence="4 7" id="KW-0472">Membrane</keyword>